<dbReference type="Proteomes" id="UP000275076">
    <property type="component" value="Unassembled WGS sequence"/>
</dbReference>
<dbReference type="GO" id="GO:1901678">
    <property type="term" value="P:iron coordination entity transport"/>
    <property type="evidence" value="ECO:0007669"/>
    <property type="project" value="UniProtKB-ARBA"/>
</dbReference>
<dbReference type="CDD" id="cd01146">
    <property type="entry name" value="FhuD"/>
    <property type="match status" value="1"/>
</dbReference>
<dbReference type="PANTHER" id="PTHR30532:SF21">
    <property type="entry name" value="SIDEROPHORE-BINDING LIPOPROTEIN YFIY-RELATED"/>
    <property type="match status" value="1"/>
</dbReference>
<evidence type="ECO:0000256" key="2">
    <source>
        <dbReference type="ARBA" id="ARBA00008814"/>
    </source>
</evidence>
<name>A0A428MW86_9BACI</name>
<feature type="region of interest" description="Disordered" evidence="5">
    <location>
        <begin position="30"/>
        <end position="59"/>
    </location>
</feature>
<gene>
    <name evidence="8" type="ORF">D7Z54_26500</name>
</gene>
<dbReference type="AlphaFoldDB" id="A0A428MW86"/>
<feature type="signal peptide" evidence="6">
    <location>
        <begin position="1"/>
        <end position="28"/>
    </location>
</feature>
<dbReference type="InterPro" id="IPR051313">
    <property type="entry name" value="Bact_iron-sidero_bind"/>
</dbReference>
<dbReference type="GO" id="GO:0005886">
    <property type="term" value="C:plasma membrane"/>
    <property type="evidence" value="ECO:0007669"/>
    <property type="project" value="UniProtKB-SubCell"/>
</dbReference>
<evidence type="ECO:0000256" key="1">
    <source>
        <dbReference type="ARBA" id="ARBA00004193"/>
    </source>
</evidence>
<dbReference type="SUPFAM" id="SSF53807">
    <property type="entry name" value="Helical backbone' metal receptor"/>
    <property type="match status" value="1"/>
</dbReference>
<dbReference type="EMBL" id="RBVX01000038">
    <property type="protein sequence ID" value="RSL30401.1"/>
    <property type="molecule type" value="Genomic_DNA"/>
</dbReference>
<keyword evidence="4 6" id="KW-0732">Signal</keyword>
<evidence type="ECO:0000256" key="5">
    <source>
        <dbReference type="SAM" id="MobiDB-lite"/>
    </source>
</evidence>
<evidence type="ECO:0000259" key="7">
    <source>
        <dbReference type="PROSITE" id="PS50983"/>
    </source>
</evidence>
<feature type="domain" description="Fe/B12 periplasmic-binding" evidence="7">
    <location>
        <begin position="67"/>
        <end position="328"/>
    </location>
</feature>
<keyword evidence="9" id="KW-1185">Reference proteome</keyword>
<feature type="compositionally biased region" description="Basic and acidic residues" evidence="5">
    <location>
        <begin position="47"/>
        <end position="57"/>
    </location>
</feature>
<dbReference type="PROSITE" id="PS50983">
    <property type="entry name" value="FE_B12_PBP"/>
    <property type="match status" value="1"/>
</dbReference>
<comment type="caution">
    <text evidence="8">The sequence shown here is derived from an EMBL/GenBank/DDBJ whole genome shotgun (WGS) entry which is preliminary data.</text>
</comment>
<protein>
    <submittedName>
        <fullName evidence="8">Iron-siderophore ABC transporter substrate-binding protein</fullName>
    </submittedName>
</protein>
<comment type="similarity">
    <text evidence="2">Belongs to the bacterial solute-binding protein 8 family.</text>
</comment>
<sequence length="328" mass="36696">MKERRMVNSRSIFFIAILISLITACGTAEEETAGDNASGSDDTSSEEDTRTVEHAMGETEIEGTPEKVVTLYQGANDTAAALGVEPVGIVESWTEKPIYKYLRDDLEGTEIIGEETQPNLEAIAEMDPDVIIANKTRHEDIYEDLSAIAPTVMGEAVYKWEDTLNIMGQALNMQEEADELLASYEERIATFQEKMGEELPIEASITNFRADHARIFYMGFAGRVLEDAGFERPEGHDNTDEWGIKLSSKESIPEADAEVIFNFNSGTETEQIEETFEEWTDHPLWQELEAVENDQVHMVDEETWNAGGGVLAANLMVDDLYEIFDVEE</sequence>
<proteinExistence type="inferred from homology"/>
<dbReference type="OrthoDB" id="9793175at2"/>
<reference evidence="8 9" key="1">
    <citation type="submission" date="2018-10" db="EMBL/GenBank/DDBJ databases">
        <title>Draft genome sequence of Bacillus salarius IM0101, isolated from a hypersaline soil in Inner Mongolia, China.</title>
        <authorList>
            <person name="Yamprayoonswat W."/>
            <person name="Boonvisut S."/>
            <person name="Jumpathong W."/>
            <person name="Sittihan S."/>
            <person name="Ruangsuj P."/>
            <person name="Wanthongcharoen S."/>
            <person name="Thongpramul N."/>
            <person name="Pimmason S."/>
            <person name="Yu B."/>
            <person name="Yasawong M."/>
        </authorList>
    </citation>
    <scope>NUCLEOTIDE SEQUENCE [LARGE SCALE GENOMIC DNA]</scope>
    <source>
        <strain evidence="8 9">IM0101</strain>
    </source>
</reference>
<organism evidence="8 9">
    <name type="scientific">Salibacterium salarium</name>
    <dbReference type="NCBI Taxonomy" id="284579"/>
    <lineage>
        <taxon>Bacteria</taxon>
        <taxon>Bacillati</taxon>
        <taxon>Bacillota</taxon>
        <taxon>Bacilli</taxon>
        <taxon>Bacillales</taxon>
        <taxon>Bacillaceae</taxon>
    </lineage>
</organism>
<keyword evidence="3" id="KW-0813">Transport</keyword>
<dbReference type="Pfam" id="PF01497">
    <property type="entry name" value="Peripla_BP_2"/>
    <property type="match status" value="1"/>
</dbReference>
<evidence type="ECO:0000313" key="8">
    <source>
        <dbReference type="EMBL" id="RSL30401.1"/>
    </source>
</evidence>
<accession>A0A428MW86</accession>
<dbReference type="GO" id="GO:0030288">
    <property type="term" value="C:outer membrane-bounded periplasmic space"/>
    <property type="evidence" value="ECO:0007669"/>
    <property type="project" value="TreeGrafter"/>
</dbReference>
<evidence type="ECO:0000256" key="3">
    <source>
        <dbReference type="ARBA" id="ARBA00022448"/>
    </source>
</evidence>
<evidence type="ECO:0000256" key="6">
    <source>
        <dbReference type="SAM" id="SignalP"/>
    </source>
</evidence>
<dbReference type="Gene3D" id="3.40.50.1980">
    <property type="entry name" value="Nitrogenase molybdenum iron protein domain"/>
    <property type="match status" value="2"/>
</dbReference>
<dbReference type="InterPro" id="IPR002491">
    <property type="entry name" value="ABC_transptr_periplasmic_BD"/>
</dbReference>
<comment type="subcellular location">
    <subcellularLocation>
        <location evidence="1">Cell membrane</location>
        <topology evidence="1">Lipid-anchor</topology>
    </subcellularLocation>
</comment>
<dbReference type="PANTHER" id="PTHR30532">
    <property type="entry name" value="IRON III DICITRATE-BINDING PERIPLASMIC PROTEIN"/>
    <property type="match status" value="1"/>
</dbReference>
<evidence type="ECO:0000313" key="9">
    <source>
        <dbReference type="Proteomes" id="UP000275076"/>
    </source>
</evidence>
<dbReference type="PROSITE" id="PS51257">
    <property type="entry name" value="PROKAR_LIPOPROTEIN"/>
    <property type="match status" value="1"/>
</dbReference>
<feature type="chain" id="PRO_5038994679" evidence="6">
    <location>
        <begin position="29"/>
        <end position="328"/>
    </location>
</feature>
<evidence type="ECO:0000256" key="4">
    <source>
        <dbReference type="ARBA" id="ARBA00022729"/>
    </source>
</evidence>